<dbReference type="AlphaFoldDB" id="A0A6A5C165"/>
<comment type="caution">
    <text evidence="1">The sequence shown here is derived from an EMBL/GenBank/DDBJ whole genome shotgun (WGS) entry which is preliminary data.</text>
</comment>
<sequence length="316" mass="36468">MRQKMIILVASVISVCLIIFMVSVERKTNHTPQTKENTILNKYSNSIPKIIHQVYFIGRPHNESDLPKGLKNAMNTFKYNNPHYVHRYFDDGNAMKFLVDHFGADSDEVYAFRNLRPRAFKSDFLRCAILWIHGGFYVDSDMLLLSPFEKWIQKNATFVIPVEMDKPFGFSNGLIGSIPRHPMLRIAMDMIIYNVKNKYYPDVPRQLEQKNSFLSVLAVSGPVLMGKVYNRFMGEADEVPHNLNLASTKGIQILGFCKIPPKDEDEWYTTVPFPEKSSVCMGEKVIQTRYPGFRSEQASTGEEHYSTLYDQRKVFI</sequence>
<keyword evidence="2" id="KW-1185">Reference proteome</keyword>
<dbReference type="PANTHER" id="PTHR31834:SF1">
    <property type="entry name" value="INITIATION-SPECIFIC ALPHA-1,6-MANNOSYLTRANSFERASE"/>
    <property type="match status" value="1"/>
</dbReference>
<dbReference type="OrthoDB" id="409543at2759"/>
<dbReference type="VEuPathDB" id="AmoebaDB:FDP41_012073"/>
<organism evidence="1 2">
    <name type="scientific">Naegleria fowleri</name>
    <name type="common">Brain eating amoeba</name>
    <dbReference type="NCBI Taxonomy" id="5763"/>
    <lineage>
        <taxon>Eukaryota</taxon>
        <taxon>Discoba</taxon>
        <taxon>Heterolobosea</taxon>
        <taxon>Tetramitia</taxon>
        <taxon>Eutetramitia</taxon>
        <taxon>Vahlkampfiidae</taxon>
        <taxon>Naegleria</taxon>
    </lineage>
</organism>
<name>A0A6A5C165_NAEFO</name>
<protein>
    <recommendedName>
        <fullName evidence="3">Alpha 1,4-glycosyltransferase domain-containing protein</fullName>
    </recommendedName>
</protein>
<dbReference type="InterPro" id="IPR029044">
    <property type="entry name" value="Nucleotide-diphossugar_trans"/>
</dbReference>
<gene>
    <name evidence="1" type="ORF">FDP41_012073</name>
</gene>
<evidence type="ECO:0000313" key="1">
    <source>
        <dbReference type="EMBL" id="KAF0981416.1"/>
    </source>
</evidence>
<dbReference type="VEuPathDB" id="AmoebaDB:NfTy_037930"/>
<dbReference type="PANTHER" id="PTHR31834">
    <property type="entry name" value="INITIATION-SPECIFIC ALPHA-1,6-MANNOSYLTRANSFERASE"/>
    <property type="match status" value="1"/>
</dbReference>
<evidence type="ECO:0000313" key="2">
    <source>
        <dbReference type="Proteomes" id="UP000444721"/>
    </source>
</evidence>
<dbReference type="GO" id="GO:0006487">
    <property type="term" value="P:protein N-linked glycosylation"/>
    <property type="evidence" value="ECO:0007669"/>
    <property type="project" value="TreeGrafter"/>
</dbReference>
<proteinExistence type="predicted"/>
<dbReference type="GO" id="GO:0000009">
    <property type="term" value="F:alpha-1,6-mannosyltransferase activity"/>
    <property type="evidence" value="ECO:0007669"/>
    <property type="project" value="InterPro"/>
</dbReference>
<reference evidence="1 2" key="1">
    <citation type="journal article" date="2019" name="Sci. Rep.">
        <title>Nanopore sequencing improves the draft genome of the human pathogenic amoeba Naegleria fowleri.</title>
        <authorList>
            <person name="Liechti N."/>
            <person name="Schurch N."/>
            <person name="Bruggmann R."/>
            <person name="Wittwer M."/>
        </authorList>
    </citation>
    <scope>NUCLEOTIDE SEQUENCE [LARGE SCALE GENOMIC DNA]</scope>
    <source>
        <strain evidence="1 2">ATCC 30894</strain>
    </source>
</reference>
<accession>A0A6A5C165</accession>
<dbReference type="RefSeq" id="XP_044566129.1">
    <property type="nucleotide sequence ID" value="XM_044702552.1"/>
</dbReference>
<dbReference type="Pfam" id="PF04488">
    <property type="entry name" value="Gly_transf_sug"/>
    <property type="match status" value="1"/>
</dbReference>
<dbReference type="EMBL" id="VFQX01000013">
    <property type="protein sequence ID" value="KAF0981416.1"/>
    <property type="molecule type" value="Genomic_DNA"/>
</dbReference>
<dbReference type="VEuPathDB" id="AmoebaDB:NF0084290"/>
<dbReference type="Gene3D" id="3.90.550.20">
    <property type="match status" value="1"/>
</dbReference>
<dbReference type="SUPFAM" id="SSF53448">
    <property type="entry name" value="Nucleotide-diphospho-sugar transferases"/>
    <property type="match status" value="1"/>
</dbReference>
<dbReference type="GO" id="GO:0000136">
    <property type="term" value="C:mannan polymerase complex"/>
    <property type="evidence" value="ECO:0007669"/>
    <property type="project" value="TreeGrafter"/>
</dbReference>
<evidence type="ECO:0008006" key="3">
    <source>
        <dbReference type="Google" id="ProtNLM"/>
    </source>
</evidence>
<dbReference type="InterPro" id="IPR039367">
    <property type="entry name" value="Och1-like"/>
</dbReference>
<dbReference type="Proteomes" id="UP000444721">
    <property type="component" value="Unassembled WGS sequence"/>
</dbReference>
<dbReference type="GeneID" id="68119288"/>
<dbReference type="InterPro" id="IPR007577">
    <property type="entry name" value="GlycoTrfase_DXD_sugar-bd_CS"/>
</dbReference>